<accession>A0A7J6LMI2</accession>
<reference evidence="2 3" key="1">
    <citation type="submission" date="2020-04" db="EMBL/GenBank/DDBJ databases">
        <title>Perkinsus olseni comparative genomics.</title>
        <authorList>
            <person name="Bogema D.R."/>
        </authorList>
    </citation>
    <scope>NUCLEOTIDE SEQUENCE [LARGE SCALE GENOMIC DNA]</scope>
    <source>
        <strain evidence="2">ATCC PRA-31</strain>
    </source>
</reference>
<evidence type="ECO:0000313" key="3">
    <source>
        <dbReference type="Proteomes" id="UP000572268"/>
    </source>
</evidence>
<organism evidence="2 3">
    <name type="scientific">Perkinsus olseni</name>
    <name type="common">Perkinsus atlanticus</name>
    <dbReference type="NCBI Taxonomy" id="32597"/>
    <lineage>
        <taxon>Eukaryota</taxon>
        <taxon>Sar</taxon>
        <taxon>Alveolata</taxon>
        <taxon>Perkinsozoa</taxon>
        <taxon>Perkinsea</taxon>
        <taxon>Perkinsida</taxon>
        <taxon>Perkinsidae</taxon>
        <taxon>Perkinsus</taxon>
    </lineage>
</organism>
<name>A0A7J6LMI2_PEROL</name>
<evidence type="ECO:0000313" key="2">
    <source>
        <dbReference type="EMBL" id="KAF4660478.1"/>
    </source>
</evidence>
<protein>
    <submittedName>
        <fullName evidence="2">Uncharacterized protein</fullName>
    </submittedName>
</protein>
<sequence length="140" mass="15585">MTEGVHYTLGGGVELIITTQVLLRTMLPIPSVRPTPLDGTYLRPKLLHKALRQLMGGADLRTGAEVVEGLHERSKCHTVVESDGRSTGASRGSTRALNAFSTFENAEPADGQTRGSRLGPEERRRIFERLCEPRRDYERR</sequence>
<proteinExistence type="predicted"/>
<gene>
    <name evidence="2" type="ORF">FOL46_006111</name>
</gene>
<dbReference type="EMBL" id="JABANN010000388">
    <property type="protein sequence ID" value="KAF4660478.1"/>
    <property type="molecule type" value="Genomic_DNA"/>
</dbReference>
<feature type="region of interest" description="Disordered" evidence="1">
    <location>
        <begin position="101"/>
        <end position="121"/>
    </location>
</feature>
<comment type="caution">
    <text evidence="2">The sequence shown here is derived from an EMBL/GenBank/DDBJ whole genome shotgun (WGS) entry which is preliminary data.</text>
</comment>
<dbReference type="Proteomes" id="UP000572268">
    <property type="component" value="Unassembled WGS sequence"/>
</dbReference>
<evidence type="ECO:0000256" key="1">
    <source>
        <dbReference type="SAM" id="MobiDB-lite"/>
    </source>
</evidence>
<dbReference type="AlphaFoldDB" id="A0A7J6LMI2"/>